<protein>
    <submittedName>
        <fullName evidence="2">Uncharacterized protein</fullName>
    </submittedName>
</protein>
<name>A0A6G1JXV4_9PLEO</name>
<reference evidence="2" key="1">
    <citation type="journal article" date="2020" name="Stud. Mycol.">
        <title>101 Dothideomycetes genomes: a test case for predicting lifestyles and emergence of pathogens.</title>
        <authorList>
            <person name="Haridas S."/>
            <person name="Albert R."/>
            <person name="Binder M."/>
            <person name="Bloem J."/>
            <person name="Labutti K."/>
            <person name="Salamov A."/>
            <person name="Andreopoulos B."/>
            <person name="Baker S."/>
            <person name="Barry K."/>
            <person name="Bills G."/>
            <person name="Bluhm B."/>
            <person name="Cannon C."/>
            <person name="Castanera R."/>
            <person name="Culley D."/>
            <person name="Daum C."/>
            <person name="Ezra D."/>
            <person name="Gonzalez J."/>
            <person name="Henrissat B."/>
            <person name="Kuo A."/>
            <person name="Liang C."/>
            <person name="Lipzen A."/>
            <person name="Lutzoni F."/>
            <person name="Magnuson J."/>
            <person name="Mondo S."/>
            <person name="Nolan M."/>
            <person name="Ohm R."/>
            <person name="Pangilinan J."/>
            <person name="Park H.-J."/>
            <person name="Ramirez L."/>
            <person name="Alfaro M."/>
            <person name="Sun H."/>
            <person name="Tritt A."/>
            <person name="Yoshinaga Y."/>
            <person name="Zwiers L.-H."/>
            <person name="Turgeon B."/>
            <person name="Goodwin S."/>
            <person name="Spatafora J."/>
            <person name="Crous P."/>
            <person name="Grigoriev I."/>
        </authorList>
    </citation>
    <scope>NUCLEOTIDE SEQUENCE</scope>
    <source>
        <strain evidence="2">CBS 279.74</strain>
    </source>
</reference>
<proteinExistence type="predicted"/>
<gene>
    <name evidence="2" type="ORF">K504DRAFT_506319</name>
</gene>
<dbReference type="OrthoDB" id="3800307at2759"/>
<dbReference type="Proteomes" id="UP000799428">
    <property type="component" value="Unassembled WGS sequence"/>
</dbReference>
<organism evidence="2 3">
    <name type="scientific">Pleomassaria siparia CBS 279.74</name>
    <dbReference type="NCBI Taxonomy" id="1314801"/>
    <lineage>
        <taxon>Eukaryota</taxon>
        <taxon>Fungi</taxon>
        <taxon>Dikarya</taxon>
        <taxon>Ascomycota</taxon>
        <taxon>Pezizomycotina</taxon>
        <taxon>Dothideomycetes</taxon>
        <taxon>Pleosporomycetidae</taxon>
        <taxon>Pleosporales</taxon>
        <taxon>Pleomassariaceae</taxon>
        <taxon>Pleomassaria</taxon>
    </lineage>
</organism>
<evidence type="ECO:0000256" key="1">
    <source>
        <dbReference type="SAM" id="MobiDB-lite"/>
    </source>
</evidence>
<evidence type="ECO:0000313" key="2">
    <source>
        <dbReference type="EMBL" id="KAF2705378.1"/>
    </source>
</evidence>
<accession>A0A6G1JXV4</accession>
<keyword evidence="3" id="KW-1185">Reference proteome</keyword>
<evidence type="ECO:0000313" key="3">
    <source>
        <dbReference type="Proteomes" id="UP000799428"/>
    </source>
</evidence>
<feature type="region of interest" description="Disordered" evidence="1">
    <location>
        <begin position="361"/>
        <end position="385"/>
    </location>
</feature>
<dbReference type="EMBL" id="MU005779">
    <property type="protein sequence ID" value="KAF2705378.1"/>
    <property type="molecule type" value="Genomic_DNA"/>
</dbReference>
<sequence>MALHVRFGWRKKAMQMLIIMSNTSRPNWVFHHKSNRTRGPLGDADDGLYDFEKGRFIYPYMRPPVGTESVDRNAASQDLDGIKKSVEAVLACLDADIGNIVPLLVQDLSTLAAREERELLPRIDYAHAVFKYDITEEAKEMLRNKMERAQMQYAHDLMEKGMIDIVITWYCGDDPERTGRVVFVPPEQAETMQQAWEMSYKCLDGDVMHARSHPRIIRSKGQPDDDDFDDDFYTDLDDLCEEAEAPRIEEDLPIPNYLGGFYACVSLDLIPALSALQDSWKIDITTVIAPQLMTEEQRADMDEYYASRRSAEEEMIKAAEKELEIERPYVEREVIKRHKQRKARTYGNVVEESWRNFKAMNLDEDGRPRSPPVLFPEPVIMRDKD</sequence>
<dbReference type="AlphaFoldDB" id="A0A6G1JXV4"/>